<organism evidence="2 3">
    <name type="scientific">Rhynchophorus ferrugineus</name>
    <name type="common">Red palm weevil</name>
    <name type="synonym">Curculio ferrugineus</name>
    <dbReference type="NCBI Taxonomy" id="354439"/>
    <lineage>
        <taxon>Eukaryota</taxon>
        <taxon>Metazoa</taxon>
        <taxon>Ecdysozoa</taxon>
        <taxon>Arthropoda</taxon>
        <taxon>Hexapoda</taxon>
        <taxon>Insecta</taxon>
        <taxon>Pterygota</taxon>
        <taxon>Neoptera</taxon>
        <taxon>Endopterygota</taxon>
        <taxon>Coleoptera</taxon>
        <taxon>Polyphaga</taxon>
        <taxon>Cucujiformia</taxon>
        <taxon>Curculionidae</taxon>
        <taxon>Dryophthorinae</taxon>
        <taxon>Rhynchophorus</taxon>
    </lineage>
</organism>
<reference evidence="2" key="1">
    <citation type="submission" date="2020-08" db="EMBL/GenBank/DDBJ databases">
        <title>Genome sequencing and assembly of the red palm weevil Rhynchophorus ferrugineus.</title>
        <authorList>
            <person name="Dias G.B."/>
            <person name="Bergman C.M."/>
            <person name="Manee M."/>
        </authorList>
    </citation>
    <scope>NUCLEOTIDE SEQUENCE</scope>
    <source>
        <strain evidence="2">AA-2017</strain>
        <tissue evidence="2">Whole larva</tissue>
    </source>
</reference>
<dbReference type="Proteomes" id="UP000625711">
    <property type="component" value="Unassembled WGS sequence"/>
</dbReference>
<evidence type="ECO:0000313" key="3">
    <source>
        <dbReference type="Proteomes" id="UP000625711"/>
    </source>
</evidence>
<accession>A0A834HPH3</accession>
<comment type="caution">
    <text evidence="2">The sequence shown here is derived from an EMBL/GenBank/DDBJ whole genome shotgun (WGS) entry which is preliminary data.</text>
</comment>
<protein>
    <submittedName>
        <fullName evidence="2">Uncharacterized protein</fullName>
    </submittedName>
</protein>
<evidence type="ECO:0000313" key="2">
    <source>
        <dbReference type="EMBL" id="KAF7265479.1"/>
    </source>
</evidence>
<dbReference type="EMBL" id="JAACXV010014612">
    <property type="protein sequence ID" value="KAF7265479.1"/>
    <property type="molecule type" value="Genomic_DNA"/>
</dbReference>
<keyword evidence="3" id="KW-1185">Reference proteome</keyword>
<proteinExistence type="predicted"/>
<evidence type="ECO:0000256" key="1">
    <source>
        <dbReference type="SAM" id="MobiDB-lite"/>
    </source>
</evidence>
<name>A0A834HPH3_RHYFE</name>
<dbReference type="AlphaFoldDB" id="A0A834HPH3"/>
<feature type="region of interest" description="Disordered" evidence="1">
    <location>
        <begin position="1"/>
        <end position="34"/>
    </location>
</feature>
<gene>
    <name evidence="2" type="ORF">GWI33_021133</name>
</gene>
<sequence>MQRRESSGTGTRRCIIQGAGRTGKENKENPNPIGKIPFGTYTYTHPLSGCRTRSLPCCLSLCSLASLSSSWNYPRVHSLCGRPTGSATLVRERRLTTIGVECKLAESTLTINRLVKYKEGNVHYIS</sequence>